<protein>
    <submittedName>
        <fullName evidence="5">ResIII-domain-containing protein</fullName>
    </submittedName>
</protein>
<keyword evidence="1" id="KW-0547">Nucleotide-binding</keyword>
<dbReference type="OMA" id="HVIDMVA"/>
<dbReference type="GO" id="GO:0032042">
    <property type="term" value="P:mitochondrial DNA metabolic process"/>
    <property type="evidence" value="ECO:0007669"/>
    <property type="project" value="TreeGrafter"/>
</dbReference>
<dbReference type="PANTHER" id="PTHR47396">
    <property type="entry name" value="TYPE I RESTRICTION ENZYME ECOKI R PROTEIN"/>
    <property type="match status" value="1"/>
</dbReference>
<dbReference type="SMART" id="SM00490">
    <property type="entry name" value="HELICc"/>
    <property type="match status" value="1"/>
</dbReference>
<dbReference type="RefSeq" id="XP_013243929.1">
    <property type="nucleotide sequence ID" value="XM_013388475.1"/>
</dbReference>
<sequence length="745" mass="81963">MRHILTAARRPAAVQGLAQEAQSLEGSLRIAPASPAHAPARKVSLRPYQEDCIKKCLEALQQGHSRIGISSPTGSGKTTIFTSLIERLPRLQTLCEGSDELGSDTGHRVLILVSSIELALQAAKTVSSFYPDLLVEIEQGSKFKASGVADVTIATVQTLSRVGSGEERLQKFDPQQFKAVIVDEAHHAAAKSYIRVLSHFDPTINGQVEQEARGDKNCFRVPILGFSATFSRHDGLALGSVFQRIVFHKDFLEMIGEGWLSPLRFTVIRAKIDLSGVKLMSGSSGGDFQTSSLANYINTSEINRLIVRTWLDRCANTDPAAANQLRRSTLVFCVNIDHVNNLTDKFRAAGIDARSLTGETPVRERAELLRSFRAMEFPVLINCSILAEGADVPSIDCVLLARPTRSRNLFSQMIGRAARLSPSTGKKDALVLDLVGNVERGDGIVCTPSLFGLSADVMIEDETIESLGARAQEAIAAAAPGPSPAEETDNLLSVSSLSYIDYDDPRELQAMLTRPGRAPLIERLSRNAWIDCGHDIFVLDIPRYGHIKVERTSEAERMELDAKWKSTYTPANLDPDEQAALSGLPGVSRGWPFSRGRRKGSPYRRGRNVLYENDLDNAIRGSDTYATTRILHSSPFNALLDRRAAWRSKPASESQKALVERRLGFHRAPVRKTEEKSVGEHSGDTDGQPKLENLSRGMASIILTRLNHGTKGRWTEEAKRQNRIFNAEAAEAARKERETLRWAIS</sequence>
<gene>
    <name evidence="5" type="ORF">K437DRAFT_222938</name>
</gene>
<dbReference type="AlphaFoldDB" id="A0A066W191"/>
<dbReference type="GO" id="GO:0005759">
    <property type="term" value="C:mitochondrial matrix"/>
    <property type="evidence" value="ECO:0007669"/>
    <property type="project" value="TreeGrafter"/>
</dbReference>
<dbReference type="InterPro" id="IPR027417">
    <property type="entry name" value="P-loop_NTPase"/>
</dbReference>
<dbReference type="STRING" id="1037660.A0A066W191"/>
<dbReference type="Pfam" id="PF04851">
    <property type="entry name" value="ResIII"/>
    <property type="match status" value="1"/>
</dbReference>
<dbReference type="CDD" id="cd18799">
    <property type="entry name" value="SF2_C_EcoAI-like"/>
    <property type="match status" value="1"/>
</dbReference>
<dbReference type="InterPro" id="IPR001650">
    <property type="entry name" value="Helicase_C-like"/>
</dbReference>
<keyword evidence="1" id="KW-0378">Hydrolase</keyword>
<dbReference type="InParanoid" id="A0A066W191"/>
<dbReference type="GO" id="GO:0036121">
    <property type="term" value="F:double-stranded DNA helicase activity"/>
    <property type="evidence" value="ECO:0007669"/>
    <property type="project" value="TreeGrafter"/>
</dbReference>
<dbReference type="HOGENOM" id="CLU_014765_0_1_1"/>
<name>A0A066W191_TILAU</name>
<dbReference type="SMART" id="SM00487">
    <property type="entry name" value="DEXDc"/>
    <property type="match status" value="1"/>
</dbReference>
<dbReference type="SUPFAM" id="SSF52540">
    <property type="entry name" value="P-loop containing nucleoside triphosphate hydrolases"/>
    <property type="match status" value="2"/>
</dbReference>
<dbReference type="EMBL" id="JMSN01000028">
    <property type="protein sequence ID" value="KDN47737.1"/>
    <property type="molecule type" value="Genomic_DNA"/>
</dbReference>
<evidence type="ECO:0000259" key="3">
    <source>
        <dbReference type="PROSITE" id="PS51192"/>
    </source>
</evidence>
<organism evidence="5 6">
    <name type="scientific">Tilletiaria anomala (strain ATCC 24038 / CBS 436.72 / UBC 951)</name>
    <dbReference type="NCBI Taxonomy" id="1037660"/>
    <lineage>
        <taxon>Eukaryota</taxon>
        <taxon>Fungi</taxon>
        <taxon>Dikarya</taxon>
        <taxon>Basidiomycota</taxon>
        <taxon>Ustilaginomycotina</taxon>
        <taxon>Exobasidiomycetes</taxon>
        <taxon>Georgefischeriales</taxon>
        <taxon>Tilletiariaceae</taxon>
        <taxon>Tilletiaria</taxon>
    </lineage>
</organism>
<dbReference type="PROSITE" id="PS51192">
    <property type="entry name" value="HELICASE_ATP_BIND_1"/>
    <property type="match status" value="1"/>
</dbReference>
<dbReference type="OrthoDB" id="270584at2759"/>
<dbReference type="SMART" id="SM00382">
    <property type="entry name" value="AAA"/>
    <property type="match status" value="1"/>
</dbReference>
<dbReference type="CDD" id="cd18032">
    <property type="entry name" value="DEXHc_RE_I_III_res"/>
    <property type="match status" value="1"/>
</dbReference>
<dbReference type="PANTHER" id="PTHR47396:SF1">
    <property type="entry name" value="ATP-DEPENDENT HELICASE IRC3-RELATED"/>
    <property type="match status" value="1"/>
</dbReference>
<dbReference type="Gene3D" id="3.40.50.300">
    <property type="entry name" value="P-loop containing nucleotide triphosphate hydrolases"/>
    <property type="match status" value="2"/>
</dbReference>
<evidence type="ECO:0000256" key="1">
    <source>
        <dbReference type="ARBA" id="ARBA00022806"/>
    </source>
</evidence>
<dbReference type="InterPro" id="IPR050742">
    <property type="entry name" value="Helicase_Restrict-Modif_Enz"/>
</dbReference>
<dbReference type="FunCoup" id="A0A066W191">
    <property type="interactions" value="9"/>
</dbReference>
<evidence type="ECO:0000313" key="5">
    <source>
        <dbReference type="EMBL" id="KDN47737.1"/>
    </source>
</evidence>
<keyword evidence="1" id="KW-0067">ATP-binding</keyword>
<dbReference type="Proteomes" id="UP000027361">
    <property type="component" value="Unassembled WGS sequence"/>
</dbReference>
<dbReference type="GO" id="GO:0070125">
    <property type="term" value="P:mitochondrial translational elongation"/>
    <property type="evidence" value="ECO:0007669"/>
    <property type="project" value="TreeGrafter"/>
</dbReference>
<evidence type="ECO:0000313" key="6">
    <source>
        <dbReference type="Proteomes" id="UP000027361"/>
    </source>
</evidence>
<dbReference type="InterPro" id="IPR014001">
    <property type="entry name" value="Helicase_ATP-bd"/>
</dbReference>
<keyword evidence="6" id="KW-1185">Reference proteome</keyword>
<dbReference type="GO" id="GO:0061749">
    <property type="term" value="F:forked DNA-dependent helicase activity"/>
    <property type="evidence" value="ECO:0007669"/>
    <property type="project" value="TreeGrafter"/>
</dbReference>
<dbReference type="InterPro" id="IPR003593">
    <property type="entry name" value="AAA+_ATPase"/>
</dbReference>
<dbReference type="GO" id="GO:0016787">
    <property type="term" value="F:hydrolase activity"/>
    <property type="evidence" value="ECO:0007669"/>
    <property type="project" value="InterPro"/>
</dbReference>
<evidence type="ECO:0000259" key="4">
    <source>
        <dbReference type="PROSITE" id="PS51194"/>
    </source>
</evidence>
<dbReference type="Pfam" id="PF00271">
    <property type="entry name" value="Helicase_C"/>
    <property type="match status" value="1"/>
</dbReference>
<dbReference type="GO" id="GO:0000403">
    <property type="term" value="F:Y-form DNA binding"/>
    <property type="evidence" value="ECO:0007669"/>
    <property type="project" value="TreeGrafter"/>
</dbReference>
<dbReference type="PROSITE" id="PS51194">
    <property type="entry name" value="HELICASE_CTER"/>
    <property type="match status" value="1"/>
</dbReference>
<feature type="region of interest" description="Disordered" evidence="2">
    <location>
        <begin position="665"/>
        <end position="692"/>
    </location>
</feature>
<accession>A0A066W191</accession>
<dbReference type="GeneID" id="25262395"/>
<comment type="caution">
    <text evidence="5">The sequence shown here is derived from an EMBL/GenBank/DDBJ whole genome shotgun (WGS) entry which is preliminary data.</text>
</comment>
<feature type="compositionally biased region" description="Basic and acidic residues" evidence="2">
    <location>
        <begin position="671"/>
        <end position="689"/>
    </location>
</feature>
<feature type="domain" description="Helicase C-terminal" evidence="4">
    <location>
        <begin position="316"/>
        <end position="466"/>
    </location>
</feature>
<keyword evidence="1" id="KW-0347">Helicase</keyword>
<feature type="domain" description="Helicase ATP-binding" evidence="3">
    <location>
        <begin position="58"/>
        <end position="248"/>
    </location>
</feature>
<reference evidence="5 6" key="1">
    <citation type="submission" date="2014-05" db="EMBL/GenBank/DDBJ databases">
        <title>Draft genome sequence of a rare smut relative, Tilletiaria anomala UBC 951.</title>
        <authorList>
            <consortium name="DOE Joint Genome Institute"/>
            <person name="Toome M."/>
            <person name="Kuo A."/>
            <person name="Henrissat B."/>
            <person name="Lipzen A."/>
            <person name="Tritt A."/>
            <person name="Yoshinaga Y."/>
            <person name="Zane M."/>
            <person name="Barry K."/>
            <person name="Grigoriev I.V."/>
            <person name="Spatafora J.W."/>
            <person name="Aimea M.C."/>
        </authorList>
    </citation>
    <scope>NUCLEOTIDE SEQUENCE [LARGE SCALE GENOMIC DNA]</scope>
    <source>
        <strain evidence="5 6">UBC 951</strain>
    </source>
</reference>
<dbReference type="InterPro" id="IPR006935">
    <property type="entry name" value="Helicase/UvrB_N"/>
</dbReference>
<dbReference type="GO" id="GO:0005524">
    <property type="term" value="F:ATP binding"/>
    <property type="evidence" value="ECO:0007669"/>
    <property type="project" value="InterPro"/>
</dbReference>
<proteinExistence type="predicted"/>
<evidence type="ECO:0000256" key="2">
    <source>
        <dbReference type="SAM" id="MobiDB-lite"/>
    </source>
</evidence>